<dbReference type="AlphaFoldDB" id="A0A157KUZ1"/>
<protein>
    <submittedName>
        <fullName evidence="1">Phage protein</fullName>
    </submittedName>
</protein>
<name>A0A157KUZ1_9BORD</name>
<keyword evidence="2" id="KW-1185">Reference proteome</keyword>
<dbReference type="InterPro" id="IPR007460">
    <property type="entry name" value="BrnT_toxin"/>
</dbReference>
<evidence type="ECO:0000313" key="2">
    <source>
        <dbReference type="Proteomes" id="UP000076825"/>
    </source>
</evidence>
<dbReference type="OrthoDB" id="9798158at2"/>
<dbReference type="GeneID" id="56588277"/>
<dbReference type="Proteomes" id="UP000076825">
    <property type="component" value="Chromosome 1"/>
</dbReference>
<organism evidence="1 2">
    <name type="scientific">Bordetella trematum</name>
    <dbReference type="NCBI Taxonomy" id="123899"/>
    <lineage>
        <taxon>Bacteria</taxon>
        <taxon>Pseudomonadati</taxon>
        <taxon>Pseudomonadota</taxon>
        <taxon>Betaproteobacteria</taxon>
        <taxon>Burkholderiales</taxon>
        <taxon>Alcaligenaceae</taxon>
        <taxon>Bordetella</taxon>
    </lineage>
</organism>
<dbReference type="STRING" id="123899.SAMEA3906487_00307"/>
<accession>A0A157KUZ1</accession>
<proteinExistence type="predicted"/>
<dbReference type="InterPro" id="IPR038573">
    <property type="entry name" value="BrnT_sf"/>
</dbReference>
<reference evidence="1 2" key="1">
    <citation type="submission" date="2016-04" db="EMBL/GenBank/DDBJ databases">
        <authorList>
            <consortium name="Pathogen Informatics"/>
        </authorList>
    </citation>
    <scope>NUCLEOTIDE SEQUENCE [LARGE SCALE GENOMIC DNA]</scope>
    <source>
        <strain evidence="1 2">H044680328</strain>
    </source>
</reference>
<dbReference type="Gene3D" id="3.10.450.530">
    <property type="entry name" value="Ribonuclease toxin, BrnT, of type II toxin-antitoxin system"/>
    <property type="match status" value="1"/>
</dbReference>
<dbReference type="KEGG" id="btrm:SAMEA390648700307"/>
<dbReference type="PATRIC" id="fig|123899.6.peg.289"/>
<gene>
    <name evidence="1" type="ORF">SAMEA3906487_00307</name>
</gene>
<dbReference type="Pfam" id="PF04365">
    <property type="entry name" value="BrnT_toxin"/>
    <property type="match status" value="1"/>
</dbReference>
<sequence>MDITYDPAKNDKNIAERGLSFELAHGFEWNSALVIEDARQDYSEVRYQALGKIDERLYMLVFTVRGEAIRVISLRKANSREVARYEKAQS</sequence>
<dbReference type="EMBL" id="LT546645">
    <property type="protein sequence ID" value="SAI66534.1"/>
    <property type="molecule type" value="Genomic_DNA"/>
</dbReference>
<evidence type="ECO:0000313" key="1">
    <source>
        <dbReference type="EMBL" id="SAI66534.1"/>
    </source>
</evidence>
<dbReference type="RefSeq" id="WP_063491453.1">
    <property type="nucleotide sequence ID" value="NZ_CP016340.1"/>
</dbReference>